<dbReference type="PROSITE" id="PS50048">
    <property type="entry name" value="ZN2_CY6_FUNGAL_2"/>
    <property type="match status" value="1"/>
</dbReference>
<dbReference type="PANTHER" id="PTHR46910">
    <property type="entry name" value="TRANSCRIPTION FACTOR PDR1"/>
    <property type="match status" value="1"/>
</dbReference>
<dbReference type="Pfam" id="PF00172">
    <property type="entry name" value="Zn_clus"/>
    <property type="match status" value="1"/>
</dbReference>
<dbReference type="InterPro" id="IPR007219">
    <property type="entry name" value="XnlR_reg_dom"/>
</dbReference>
<dbReference type="PROSITE" id="PS00463">
    <property type="entry name" value="ZN2_CY6_FUNGAL_1"/>
    <property type="match status" value="1"/>
</dbReference>
<keyword evidence="1" id="KW-0479">Metal-binding</keyword>
<sequence>MRDKQLHLTSIANLSLESVSVNRFPRAMTQPIDQLQPLQPHPSSAASAHPPALGDPLAALAAHAAAASNHSDSASFLQHHNQHDADDNDDLDDEPNDGSQPPASKRARTSQQASRSRIAQACSVCRKKKIKCDGQRPACSYCVESNFPCSYTPPKRRGPPRKMPVIDPAEDAGMTTVNGVPAAAIAPTTMAGMHAHVNAMAAAPTPEALGFGTPTDPFRVPTDQEMDAATQTILHRIYLDPVTGDLMHLRNLGRSNGAHFLRDDFPDFYRFGSLIADKPENVPLCSMPVPTTGFNNLNPEELPPQPQQELLINFYFEYLRPLFPVLEEGQVTLYLAKCAERNFYFEVQAFFGMCSLWYVRMGRPRTADFIHPSIHIEKAKLLLPRVFTVSPSLSRSCGLLMLAMALAGDGAGSSWSLAGAAIRVAQDVGLHVDLGRLPIHEQFKGEQVRRAHVVWWCCYVVDRMLAMALGRPVAIREEDCAVPLPMPIRRTLRPGMQRIIPS</sequence>
<dbReference type="GO" id="GO:0008270">
    <property type="term" value="F:zinc ion binding"/>
    <property type="evidence" value="ECO:0007669"/>
    <property type="project" value="InterPro"/>
</dbReference>
<evidence type="ECO:0000313" key="6">
    <source>
        <dbReference type="Proteomes" id="UP000193411"/>
    </source>
</evidence>
<comment type="caution">
    <text evidence="5">The sequence shown here is derived from an EMBL/GenBank/DDBJ whole genome shotgun (WGS) entry which is preliminary data.</text>
</comment>
<dbReference type="CDD" id="cd12148">
    <property type="entry name" value="fungal_TF_MHR"/>
    <property type="match status" value="1"/>
</dbReference>
<proteinExistence type="predicted"/>
<dbReference type="Pfam" id="PF04082">
    <property type="entry name" value="Fungal_trans"/>
    <property type="match status" value="1"/>
</dbReference>
<organism evidence="5 6">
    <name type="scientific">Catenaria anguillulae PL171</name>
    <dbReference type="NCBI Taxonomy" id="765915"/>
    <lineage>
        <taxon>Eukaryota</taxon>
        <taxon>Fungi</taxon>
        <taxon>Fungi incertae sedis</taxon>
        <taxon>Blastocladiomycota</taxon>
        <taxon>Blastocladiomycetes</taxon>
        <taxon>Blastocladiales</taxon>
        <taxon>Catenariaceae</taxon>
        <taxon>Catenaria</taxon>
    </lineage>
</organism>
<dbReference type="CDD" id="cd00067">
    <property type="entry name" value="GAL4"/>
    <property type="match status" value="1"/>
</dbReference>
<dbReference type="InterPro" id="IPR050987">
    <property type="entry name" value="AtrR-like"/>
</dbReference>
<dbReference type="AlphaFoldDB" id="A0A1Y2HTC3"/>
<accession>A0A1Y2HTC3</accession>
<feature type="region of interest" description="Disordered" evidence="3">
    <location>
        <begin position="34"/>
        <end position="53"/>
    </location>
</feature>
<evidence type="ECO:0000313" key="5">
    <source>
        <dbReference type="EMBL" id="ORZ37848.1"/>
    </source>
</evidence>
<dbReference type="SUPFAM" id="SSF57701">
    <property type="entry name" value="Zn2/Cys6 DNA-binding domain"/>
    <property type="match status" value="1"/>
</dbReference>
<evidence type="ECO:0000256" key="2">
    <source>
        <dbReference type="ARBA" id="ARBA00023242"/>
    </source>
</evidence>
<feature type="region of interest" description="Disordered" evidence="3">
    <location>
        <begin position="80"/>
        <end position="117"/>
    </location>
</feature>
<dbReference type="SMART" id="SM00906">
    <property type="entry name" value="Fungal_trans"/>
    <property type="match status" value="1"/>
</dbReference>
<protein>
    <recommendedName>
        <fullName evidence="4">Zn(2)-C6 fungal-type domain-containing protein</fullName>
    </recommendedName>
</protein>
<feature type="compositionally biased region" description="Acidic residues" evidence="3">
    <location>
        <begin position="86"/>
        <end position="96"/>
    </location>
</feature>
<name>A0A1Y2HTC3_9FUNG</name>
<dbReference type="SMART" id="SM00066">
    <property type="entry name" value="GAL4"/>
    <property type="match status" value="1"/>
</dbReference>
<dbReference type="PANTHER" id="PTHR46910:SF1">
    <property type="entry name" value="MISCELLANEOUS ZN(II)2CYS6 TRANSCRIPTION FACTOR (EUROFUNG)-RELATED"/>
    <property type="match status" value="1"/>
</dbReference>
<dbReference type="Proteomes" id="UP000193411">
    <property type="component" value="Unassembled WGS sequence"/>
</dbReference>
<dbReference type="GO" id="GO:0000981">
    <property type="term" value="F:DNA-binding transcription factor activity, RNA polymerase II-specific"/>
    <property type="evidence" value="ECO:0007669"/>
    <property type="project" value="InterPro"/>
</dbReference>
<feature type="domain" description="Zn(2)-C6 fungal-type" evidence="4">
    <location>
        <begin position="121"/>
        <end position="151"/>
    </location>
</feature>
<gene>
    <name evidence="5" type="ORF">BCR44DRAFT_1026583</name>
</gene>
<keyword evidence="2" id="KW-0539">Nucleus</keyword>
<evidence type="ECO:0000256" key="1">
    <source>
        <dbReference type="ARBA" id="ARBA00022723"/>
    </source>
</evidence>
<dbReference type="InterPro" id="IPR036864">
    <property type="entry name" value="Zn2-C6_fun-type_DNA-bd_sf"/>
</dbReference>
<dbReference type="EMBL" id="MCFL01000011">
    <property type="protein sequence ID" value="ORZ37848.1"/>
    <property type="molecule type" value="Genomic_DNA"/>
</dbReference>
<dbReference type="GO" id="GO:0006351">
    <property type="term" value="P:DNA-templated transcription"/>
    <property type="evidence" value="ECO:0007669"/>
    <property type="project" value="InterPro"/>
</dbReference>
<dbReference type="STRING" id="765915.A0A1Y2HTC3"/>
<keyword evidence="6" id="KW-1185">Reference proteome</keyword>
<reference evidence="5 6" key="1">
    <citation type="submission" date="2016-07" db="EMBL/GenBank/DDBJ databases">
        <title>Pervasive Adenine N6-methylation of Active Genes in Fungi.</title>
        <authorList>
            <consortium name="DOE Joint Genome Institute"/>
            <person name="Mondo S.J."/>
            <person name="Dannebaum R.O."/>
            <person name="Kuo R.C."/>
            <person name="Labutti K."/>
            <person name="Haridas S."/>
            <person name="Kuo A."/>
            <person name="Salamov A."/>
            <person name="Ahrendt S.R."/>
            <person name="Lipzen A."/>
            <person name="Sullivan W."/>
            <person name="Andreopoulos W.B."/>
            <person name="Clum A."/>
            <person name="Lindquist E."/>
            <person name="Daum C."/>
            <person name="Ramamoorthy G.K."/>
            <person name="Gryganskyi A."/>
            <person name="Culley D."/>
            <person name="Magnuson J.K."/>
            <person name="James T.Y."/>
            <person name="O'Malley M.A."/>
            <person name="Stajich J.E."/>
            <person name="Spatafora J.W."/>
            <person name="Visel A."/>
            <person name="Grigoriev I.V."/>
        </authorList>
    </citation>
    <scope>NUCLEOTIDE SEQUENCE [LARGE SCALE GENOMIC DNA]</scope>
    <source>
        <strain evidence="5 6">PL171</strain>
    </source>
</reference>
<dbReference type="Gene3D" id="4.10.240.10">
    <property type="entry name" value="Zn(2)-C6 fungal-type DNA-binding domain"/>
    <property type="match status" value="1"/>
</dbReference>
<evidence type="ECO:0000256" key="3">
    <source>
        <dbReference type="SAM" id="MobiDB-lite"/>
    </source>
</evidence>
<evidence type="ECO:0000259" key="4">
    <source>
        <dbReference type="PROSITE" id="PS50048"/>
    </source>
</evidence>
<dbReference type="OrthoDB" id="39175at2759"/>
<feature type="compositionally biased region" description="Low complexity" evidence="3">
    <location>
        <begin position="41"/>
        <end position="53"/>
    </location>
</feature>
<dbReference type="InterPro" id="IPR001138">
    <property type="entry name" value="Zn2Cys6_DnaBD"/>
</dbReference>
<dbReference type="GO" id="GO:0003677">
    <property type="term" value="F:DNA binding"/>
    <property type="evidence" value="ECO:0007669"/>
    <property type="project" value="InterPro"/>
</dbReference>